<evidence type="ECO:0000259" key="1">
    <source>
        <dbReference type="Pfam" id="PF19480"/>
    </source>
</evidence>
<keyword evidence="3" id="KW-1185">Reference proteome</keyword>
<gene>
    <name evidence="2" type="ORF">Desaf_1996</name>
</gene>
<dbReference type="eggNOG" id="COG0662">
    <property type="taxonomic scope" value="Bacteria"/>
</dbReference>
<dbReference type="InterPro" id="IPR014710">
    <property type="entry name" value="RmlC-like_jellyroll"/>
</dbReference>
<dbReference type="EMBL" id="CP003221">
    <property type="protein sequence ID" value="EGJ50325.1"/>
    <property type="molecule type" value="Genomic_DNA"/>
</dbReference>
<dbReference type="STRING" id="690850.Desaf_1996"/>
<dbReference type="CDD" id="cd07005">
    <property type="entry name" value="cupin_WbuC-like"/>
    <property type="match status" value="1"/>
</dbReference>
<dbReference type="InterPro" id="IPR046058">
    <property type="entry name" value="WbuC_cupin"/>
</dbReference>
<dbReference type="AlphaFoldDB" id="F3Z381"/>
<protein>
    <recommendedName>
        <fullName evidence="1">Cupin fold metalloprotein WbuC cupin domain-containing protein</fullName>
    </recommendedName>
</protein>
<evidence type="ECO:0000313" key="2">
    <source>
        <dbReference type="EMBL" id="EGJ50325.1"/>
    </source>
</evidence>
<dbReference type="Proteomes" id="UP000007844">
    <property type="component" value="Chromosome"/>
</dbReference>
<dbReference type="SUPFAM" id="SSF51182">
    <property type="entry name" value="RmlC-like cupins"/>
    <property type="match status" value="1"/>
</dbReference>
<evidence type="ECO:0000313" key="3">
    <source>
        <dbReference type="Proteomes" id="UP000007844"/>
    </source>
</evidence>
<dbReference type="Gene3D" id="2.60.120.10">
    <property type="entry name" value="Jelly Rolls"/>
    <property type="match status" value="1"/>
</dbReference>
<feature type="domain" description="Cupin fold metalloprotein WbuC cupin" evidence="1">
    <location>
        <begin position="27"/>
        <end position="106"/>
    </location>
</feature>
<dbReference type="NCBIfam" id="TIGR04366">
    <property type="entry name" value="cupin_WbuC"/>
    <property type="match status" value="1"/>
</dbReference>
<sequence>MPHRHADELRRISALATRSTHERFAVVDSALLDRKAADAAANARLREMHLFHESDASSLHRMLNAVEPGSYIRPHRHLHPPKAECFIILRGLVGFAFFDDQGRAADEDLVLLDAQNGPFAVDIRPGVWHMLVSMSPGSVLFEIKPGPYDPLADKDFAPWAPAPDSSGAQAWLTEQELRLRSRFGLP</sequence>
<organism evidence="2 3">
    <name type="scientific">Desulfocurvibacter africanus subsp. africanus str. Walvis Bay</name>
    <dbReference type="NCBI Taxonomy" id="690850"/>
    <lineage>
        <taxon>Bacteria</taxon>
        <taxon>Pseudomonadati</taxon>
        <taxon>Thermodesulfobacteriota</taxon>
        <taxon>Desulfovibrionia</taxon>
        <taxon>Desulfovibrionales</taxon>
        <taxon>Desulfovibrionaceae</taxon>
        <taxon>Desulfocurvibacter</taxon>
    </lineage>
</organism>
<dbReference type="KEGG" id="daf:Desaf_1996"/>
<dbReference type="HOGENOM" id="CLU_121835_0_0_7"/>
<dbReference type="RefSeq" id="WP_014260074.1">
    <property type="nucleotide sequence ID" value="NC_016629.1"/>
</dbReference>
<dbReference type="InterPro" id="IPR011051">
    <property type="entry name" value="RmlC_Cupin_sf"/>
</dbReference>
<name>F3Z381_DESAF</name>
<accession>F3Z381</accession>
<proteinExistence type="predicted"/>
<reference evidence="2 3" key="1">
    <citation type="journal article" date="2011" name="J. Bacteriol.">
        <title>Genome sequence of the mercury-methylating and pleomorphic Desulfovibrio africanus Strain Walvis Bay.</title>
        <authorList>
            <person name="Brown S.D."/>
            <person name="Wall J.D."/>
            <person name="Kucken A.M."/>
            <person name="Gilmour C.C."/>
            <person name="Podar M."/>
            <person name="Brandt C.C."/>
            <person name="Teshima H."/>
            <person name="Detter J.C."/>
            <person name="Han C.S."/>
            <person name="Land M.L."/>
            <person name="Lucas S."/>
            <person name="Han J."/>
            <person name="Pennacchio L."/>
            <person name="Nolan M."/>
            <person name="Pitluck S."/>
            <person name="Woyke T."/>
            <person name="Goodwin L."/>
            <person name="Palumbo A.V."/>
            <person name="Elias D.A."/>
        </authorList>
    </citation>
    <scope>NUCLEOTIDE SEQUENCE [LARGE SCALE GENOMIC DNA]</scope>
    <source>
        <strain evidence="2 3">Walvis Bay</strain>
    </source>
</reference>
<dbReference type="InterPro" id="IPR027565">
    <property type="entry name" value="Cupin_WbuC"/>
</dbReference>
<dbReference type="Pfam" id="PF19480">
    <property type="entry name" value="DUF6016"/>
    <property type="match status" value="1"/>
</dbReference>